<feature type="compositionally biased region" description="Polar residues" evidence="1">
    <location>
        <begin position="1"/>
        <end position="15"/>
    </location>
</feature>
<dbReference type="Proteomes" id="UP000094426">
    <property type="component" value="Unassembled WGS sequence"/>
</dbReference>
<feature type="region of interest" description="Disordered" evidence="1">
    <location>
        <begin position="1"/>
        <end position="28"/>
    </location>
</feature>
<comment type="caution">
    <text evidence="2">The sequence shown here is derived from an EMBL/GenBank/DDBJ whole genome shotgun (WGS) entry which is preliminary data.</text>
</comment>
<evidence type="ECO:0000313" key="2">
    <source>
        <dbReference type="EMBL" id="ODA91122.1"/>
    </source>
</evidence>
<dbReference type="EMBL" id="LNZG01000002">
    <property type="protein sequence ID" value="ODA91122.1"/>
    <property type="molecule type" value="Genomic_DNA"/>
</dbReference>
<sequence length="87" mass="9729">MRTMSGPDTVQTTARISEPIPLNPSTPELTAREREILTAWDAQVAEIEAAGWVIEYANTMNNPPTNTYRKYYSFTRTQPSHGKGNDA</sequence>
<reference evidence="2 3" key="1">
    <citation type="submission" date="2015-11" db="EMBL/GenBank/DDBJ databases">
        <authorList>
            <person name="Zhang Y."/>
            <person name="Guo Z."/>
        </authorList>
    </citation>
    <scope>NUCLEOTIDE SEQUENCE [LARGE SCALE GENOMIC DNA]</scope>
    <source>
        <strain evidence="3">gdw1</strain>
    </source>
</reference>
<name>A0A1E2SMQ9_LEIXY</name>
<evidence type="ECO:0000256" key="1">
    <source>
        <dbReference type="SAM" id="MobiDB-lite"/>
    </source>
</evidence>
<evidence type="ECO:0000313" key="3">
    <source>
        <dbReference type="Proteomes" id="UP000094426"/>
    </source>
</evidence>
<proteinExistence type="predicted"/>
<accession>A0A1E2SMQ9</accession>
<protein>
    <submittedName>
        <fullName evidence="2">Uncharacterized protein</fullName>
    </submittedName>
</protein>
<organism evidence="2 3">
    <name type="scientific">Leifsonia xyli subsp. xyli</name>
    <dbReference type="NCBI Taxonomy" id="59736"/>
    <lineage>
        <taxon>Bacteria</taxon>
        <taxon>Bacillati</taxon>
        <taxon>Actinomycetota</taxon>
        <taxon>Actinomycetes</taxon>
        <taxon>Micrococcales</taxon>
        <taxon>Microbacteriaceae</taxon>
        <taxon>Leifsonia</taxon>
    </lineage>
</organism>
<gene>
    <name evidence="2" type="ORF">ATY41_06970</name>
</gene>
<dbReference type="AlphaFoldDB" id="A0A1E2SMQ9"/>